<keyword evidence="3" id="KW-0689">Ribosomal protein</keyword>
<name>A0A518IC57_9PLAN</name>
<feature type="domain" description="Large ribosomal subunit protein bL12 C-terminal" evidence="2">
    <location>
        <begin position="31"/>
        <end position="59"/>
    </location>
</feature>
<evidence type="ECO:0000313" key="3">
    <source>
        <dbReference type="EMBL" id="QDV50609.1"/>
    </source>
</evidence>
<organism evidence="3 4">
    <name type="scientific">Gimesia fumaroli</name>
    <dbReference type="NCBI Taxonomy" id="2527976"/>
    <lineage>
        <taxon>Bacteria</taxon>
        <taxon>Pseudomonadati</taxon>
        <taxon>Planctomycetota</taxon>
        <taxon>Planctomycetia</taxon>
        <taxon>Planctomycetales</taxon>
        <taxon>Planctomycetaceae</taxon>
        <taxon>Gimesia</taxon>
    </lineage>
</organism>
<keyword evidence="3" id="KW-0687">Ribonucleoprotein</keyword>
<dbReference type="Gene3D" id="3.30.1390.10">
    <property type="match status" value="1"/>
</dbReference>
<keyword evidence="1" id="KW-0812">Transmembrane</keyword>
<dbReference type="AlphaFoldDB" id="A0A518IC57"/>
<evidence type="ECO:0000256" key="1">
    <source>
        <dbReference type="SAM" id="Phobius"/>
    </source>
</evidence>
<keyword evidence="1" id="KW-1133">Transmembrane helix</keyword>
<dbReference type="GO" id="GO:0006412">
    <property type="term" value="P:translation"/>
    <property type="evidence" value="ECO:0007669"/>
    <property type="project" value="InterPro"/>
</dbReference>
<dbReference type="EMBL" id="CP037452">
    <property type="protein sequence ID" value="QDV50609.1"/>
    <property type="molecule type" value="Genomic_DNA"/>
</dbReference>
<keyword evidence="1" id="KW-0472">Membrane</keyword>
<dbReference type="GO" id="GO:0005840">
    <property type="term" value="C:ribosome"/>
    <property type="evidence" value="ECO:0007669"/>
    <property type="project" value="UniProtKB-KW"/>
</dbReference>
<dbReference type="RefSeq" id="WP_145309238.1">
    <property type="nucleotide sequence ID" value="NZ_CP037452.1"/>
</dbReference>
<dbReference type="Pfam" id="PF00542">
    <property type="entry name" value="Ribosomal_L12"/>
    <property type="match status" value="1"/>
</dbReference>
<proteinExistence type="predicted"/>
<evidence type="ECO:0000313" key="4">
    <source>
        <dbReference type="Proteomes" id="UP000318313"/>
    </source>
</evidence>
<dbReference type="Proteomes" id="UP000318313">
    <property type="component" value="Chromosome"/>
</dbReference>
<sequence length="91" mass="9921">MNDSDSHPPEESGAADDQSELVEQIVNSLKQGNKIQAIKDYRESTGAGLKESKEVIDELIQKYDISMKSGCASMILVTISATFLLVYALGR</sequence>
<feature type="transmembrane region" description="Helical" evidence="1">
    <location>
        <begin position="71"/>
        <end position="90"/>
    </location>
</feature>
<accession>A0A518IC57</accession>
<reference evidence="3 4" key="1">
    <citation type="submission" date="2019-03" db="EMBL/GenBank/DDBJ databases">
        <title>Deep-cultivation of Planctomycetes and their phenomic and genomic characterization uncovers novel biology.</title>
        <authorList>
            <person name="Wiegand S."/>
            <person name="Jogler M."/>
            <person name="Boedeker C."/>
            <person name="Pinto D."/>
            <person name="Vollmers J."/>
            <person name="Rivas-Marin E."/>
            <person name="Kohn T."/>
            <person name="Peeters S.H."/>
            <person name="Heuer A."/>
            <person name="Rast P."/>
            <person name="Oberbeckmann S."/>
            <person name="Bunk B."/>
            <person name="Jeske O."/>
            <person name="Meyerdierks A."/>
            <person name="Storesund J.E."/>
            <person name="Kallscheuer N."/>
            <person name="Luecker S."/>
            <person name="Lage O.M."/>
            <person name="Pohl T."/>
            <person name="Merkel B.J."/>
            <person name="Hornburger P."/>
            <person name="Mueller R.-W."/>
            <person name="Bruemmer F."/>
            <person name="Labrenz M."/>
            <person name="Spormann A.M."/>
            <person name="Op den Camp H."/>
            <person name="Overmann J."/>
            <person name="Amann R."/>
            <person name="Jetten M.S.M."/>
            <person name="Mascher T."/>
            <person name="Medema M.H."/>
            <person name="Devos D.P."/>
            <person name="Kaster A.-K."/>
            <person name="Ovreas L."/>
            <person name="Rohde M."/>
            <person name="Galperin M.Y."/>
            <person name="Jogler C."/>
        </authorList>
    </citation>
    <scope>NUCLEOTIDE SEQUENCE [LARGE SCALE GENOMIC DNA]</scope>
    <source>
        <strain evidence="3 4">Enr17</strain>
    </source>
</reference>
<gene>
    <name evidence="3" type="primary">rplL_1</name>
    <name evidence="3" type="ORF">Enr17x_26500</name>
</gene>
<dbReference type="GO" id="GO:0003735">
    <property type="term" value="F:structural constituent of ribosome"/>
    <property type="evidence" value="ECO:0007669"/>
    <property type="project" value="InterPro"/>
</dbReference>
<dbReference type="KEGG" id="gfm:Enr17x_26500"/>
<protein>
    <submittedName>
        <fullName evidence="3">50S ribosomal protein L7/L12</fullName>
    </submittedName>
</protein>
<dbReference type="OrthoDB" id="214992at2"/>
<keyword evidence="4" id="KW-1185">Reference proteome</keyword>
<dbReference type="InterPro" id="IPR013823">
    <property type="entry name" value="Ribosomal_bL12_C"/>
</dbReference>
<evidence type="ECO:0000259" key="2">
    <source>
        <dbReference type="Pfam" id="PF00542"/>
    </source>
</evidence>
<dbReference type="InterPro" id="IPR014719">
    <property type="entry name" value="Ribosomal_bL12_C/ClpS-like"/>
</dbReference>